<name>A0AA86VA44_9FABA</name>
<reference evidence="2" key="1">
    <citation type="submission" date="2023-10" db="EMBL/GenBank/DDBJ databases">
        <authorList>
            <person name="Domelevo Entfellner J.-B."/>
        </authorList>
    </citation>
    <scope>NUCLEOTIDE SEQUENCE</scope>
</reference>
<dbReference type="AlphaFoldDB" id="A0AA86VA44"/>
<evidence type="ECO:0000313" key="3">
    <source>
        <dbReference type="Proteomes" id="UP001189624"/>
    </source>
</evidence>
<dbReference type="Proteomes" id="UP001189624">
    <property type="component" value="Chromosome 1"/>
</dbReference>
<gene>
    <name evidence="2" type="ORF">AYBTSS11_LOCUS2692</name>
</gene>
<dbReference type="Gramene" id="rna-AYBTSS11_LOCUS2692">
    <property type="protein sequence ID" value="CAJ1881430.1"/>
    <property type="gene ID" value="gene-AYBTSS11_LOCUS2692"/>
</dbReference>
<organism evidence="2 3">
    <name type="scientific">Sphenostylis stenocarpa</name>
    <dbReference type="NCBI Taxonomy" id="92480"/>
    <lineage>
        <taxon>Eukaryota</taxon>
        <taxon>Viridiplantae</taxon>
        <taxon>Streptophyta</taxon>
        <taxon>Embryophyta</taxon>
        <taxon>Tracheophyta</taxon>
        <taxon>Spermatophyta</taxon>
        <taxon>Magnoliopsida</taxon>
        <taxon>eudicotyledons</taxon>
        <taxon>Gunneridae</taxon>
        <taxon>Pentapetalae</taxon>
        <taxon>rosids</taxon>
        <taxon>fabids</taxon>
        <taxon>Fabales</taxon>
        <taxon>Fabaceae</taxon>
        <taxon>Papilionoideae</taxon>
        <taxon>50 kb inversion clade</taxon>
        <taxon>NPAAA clade</taxon>
        <taxon>indigoferoid/millettioid clade</taxon>
        <taxon>Phaseoleae</taxon>
        <taxon>Sphenostylis</taxon>
    </lineage>
</organism>
<sequence length="113" mass="11827">MENASTSSLARTKSDQVADTKSPPSAEDGGVLSRKSSQRMTAASPDGGGGRNVYIRKSRSAQLKVEVDEVGNGVALSRASSASLGLSFSFTGFTLPLDEIADSKPFSDDDIRK</sequence>
<feature type="region of interest" description="Disordered" evidence="1">
    <location>
        <begin position="1"/>
        <end position="54"/>
    </location>
</feature>
<evidence type="ECO:0000256" key="1">
    <source>
        <dbReference type="SAM" id="MobiDB-lite"/>
    </source>
</evidence>
<protein>
    <submittedName>
        <fullName evidence="2">Uncharacterized protein</fullName>
    </submittedName>
</protein>
<evidence type="ECO:0000313" key="2">
    <source>
        <dbReference type="EMBL" id="CAJ1881430.1"/>
    </source>
</evidence>
<proteinExistence type="predicted"/>
<accession>A0AA86VA44</accession>
<feature type="compositionally biased region" description="Polar residues" evidence="1">
    <location>
        <begin position="1"/>
        <end position="11"/>
    </location>
</feature>
<dbReference type="EMBL" id="OY731398">
    <property type="protein sequence ID" value="CAJ1881430.1"/>
    <property type="molecule type" value="Genomic_DNA"/>
</dbReference>
<keyword evidence="3" id="KW-1185">Reference proteome</keyword>